<reference evidence="6" key="1">
    <citation type="submission" date="2016-10" db="EMBL/GenBank/DDBJ databases">
        <authorList>
            <person name="Varghese N."/>
            <person name="Submissions S."/>
        </authorList>
    </citation>
    <scope>NUCLEOTIDE SEQUENCE [LARGE SCALE GENOMIC DNA]</scope>
    <source>
        <strain evidence="6">CGMCC 1.10824</strain>
    </source>
</reference>
<evidence type="ECO:0000256" key="1">
    <source>
        <dbReference type="ARBA" id="ARBA00004613"/>
    </source>
</evidence>
<evidence type="ECO:0000256" key="4">
    <source>
        <dbReference type="ARBA" id="ARBA00022737"/>
    </source>
</evidence>
<dbReference type="Pfam" id="PF13181">
    <property type="entry name" value="TPR_8"/>
    <property type="match status" value="1"/>
</dbReference>
<keyword evidence="3" id="KW-0964">Secreted</keyword>
<dbReference type="SUPFAM" id="SSF81901">
    <property type="entry name" value="HCP-like"/>
    <property type="match status" value="1"/>
</dbReference>
<organism evidence="5 6">
    <name type="scientific">Pseudidiomarina indica</name>
    <dbReference type="NCBI Taxonomy" id="1159017"/>
    <lineage>
        <taxon>Bacteria</taxon>
        <taxon>Pseudomonadati</taxon>
        <taxon>Pseudomonadota</taxon>
        <taxon>Gammaproteobacteria</taxon>
        <taxon>Alteromonadales</taxon>
        <taxon>Idiomarinaceae</taxon>
        <taxon>Pseudidiomarina</taxon>
    </lineage>
</organism>
<keyword evidence="4" id="KW-0677">Repeat</keyword>
<dbReference type="PANTHER" id="PTHR13891:SF1">
    <property type="entry name" value="CYTOCHROME C OXIDASE ASSEMBLY FACTOR 7"/>
    <property type="match status" value="1"/>
</dbReference>
<dbReference type="Proteomes" id="UP000199626">
    <property type="component" value="Unassembled WGS sequence"/>
</dbReference>
<evidence type="ECO:0000256" key="2">
    <source>
        <dbReference type="ARBA" id="ARBA00008486"/>
    </source>
</evidence>
<dbReference type="AlphaFoldDB" id="A0A1G6AV27"/>
<comment type="similarity">
    <text evidence="2">Belongs to the hcp beta-lactamase family.</text>
</comment>
<accession>A0A1G6AV27</accession>
<dbReference type="Pfam" id="PF08238">
    <property type="entry name" value="Sel1"/>
    <property type="match status" value="2"/>
</dbReference>
<sequence length="155" mass="17264">MKQLVWGLLLFWVVGAAVNLAFAQTKIERYTTGCEAMQRDLCWLAADAYQRKGDMQKAITFYRKACALDEGTSCHQLGMLYTSGKHLSPSLTTASEFFTKACAQNIADSCYNLGVLFQHGYGVQANAQQARDFFSKACDLQHEKACERAAQVTKK</sequence>
<evidence type="ECO:0000256" key="3">
    <source>
        <dbReference type="ARBA" id="ARBA00022525"/>
    </source>
</evidence>
<dbReference type="RefSeq" id="WP_092591398.1">
    <property type="nucleotide sequence ID" value="NZ_FMXN01000002.1"/>
</dbReference>
<dbReference type="InterPro" id="IPR006597">
    <property type="entry name" value="Sel1-like"/>
</dbReference>
<keyword evidence="6" id="KW-1185">Reference proteome</keyword>
<evidence type="ECO:0000313" key="5">
    <source>
        <dbReference type="EMBL" id="SDB12241.1"/>
    </source>
</evidence>
<evidence type="ECO:0000313" key="6">
    <source>
        <dbReference type="Proteomes" id="UP000199626"/>
    </source>
</evidence>
<dbReference type="STRING" id="1159017.SAMN02927930_00485"/>
<dbReference type="EMBL" id="FMXN01000002">
    <property type="protein sequence ID" value="SDB12241.1"/>
    <property type="molecule type" value="Genomic_DNA"/>
</dbReference>
<dbReference type="Gene3D" id="1.25.40.10">
    <property type="entry name" value="Tetratricopeptide repeat domain"/>
    <property type="match status" value="1"/>
</dbReference>
<dbReference type="GO" id="GO:0005576">
    <property type="term" value="C:extracellular region"/>
    <property type="evidence" value="ECO:0007669"/>
    <property type="project" value="UniProtKB-SubCell"/>
</dbReference>
<comment type="subcellular location">
    <subcellularLocation>
        <location evidence="1">Secreted</location>
    </subcellularLocation>
</comment>
<dbReference type="SMART" id="SM00671">
    <property type="entry name" value="SEL1"/>
    <property type="match status" value="3"/>
</dbReference>
<dbReference type="InterPro" id="IPR019734">
    <property type="entry name" value="TPR_rpt"/>
</dbReference>
<protein>
    <submittedName>
        <fullName evidence="5">Uncharacterized protein</fullName>
    </submittedName>
</protein>
<proteinExistence type="inferred from homology"/>
<gene>
    <name evidence="5" type="ORF">SAMN02927930_00485</name>
</gene>
<name>A0A1G6AV27_9GAMM</name>
<dbReference type="InterPro" id="IPR011990">
    <property type="entry name" value="TPR-like_helical_dom_sf"/>
</dbReference>
<dbReference type="OrthoDB" id="9204495at2"/>
<dbReference type="PANTHER" id="PTHR13891">
    <property type="entry name" value="CYTOCHROME C OXIDASE ASSEMBLY FACTOR 7"/>
    <property type="match status" value="1"/>
</dbReference>
<dbReference type="InterPro" id="IPR040239">
    <property type="entry name" value="HcpB-like"/>
</dbReference>